<protein>
    <submittedName>
        <fullName evidence="2">Uncharacterized protein</fullName>
    </submittedName>
</protein>
<accession>A0ABS8V4J9</accession>
<reference evidence="2 3" key="1">
    <citation type="journal article" date="2021" name="BMC Genomics">
        <title>Datura genome reveals duplications of psychoactive alkaloid biosynthetic genes and high mutation rate following tissue culture.</title>
        <authorList>
            <person name="Rajewski A."/>
            <person name="Carter-House D."/>
            <person name="Stajich J."/>
            <person name="Litt A."/>
        </authorList>
    </citation>
    <scope>NUCLEOTIDE SEQUENCE [LARGE SCALE GENOMIC DNA]</scope>
    <source>
        <strain evidence="2">AR-01</strain>
    </source>
</reference>
<comment type="caution">
    <text evidence="2">The sequence shown here is derived from an EMBL/GenBank/DDBJ whole genome shotgun (WGS) entry which is preliminary data.</text>
</comment>
<evidence type="ECO:0000313" key="2">
    <source>
        <dbReference type="EMBL" id="MCD9641942.1"/>
    </source>
</evidence>
<keyword evidence="3" id="KW-1185">Reference proteome</keyword>
<dbReference type="Proteomes" id="UP000823775">
    <property type="component" value="Unassembled WGS sequence"/>
</dbReference>
<dbReference type="EMBL" id="JACEIK010003496">
    <property type="protein sequence ID" value="MCD9641942.1"/>
    <property type="molecule type" value="Genomic_DNA"/>
</dbReference>
<evidence type="ECO:0000313" key="3">
    <source>
        <dbReference type="Proteomes" id="UP000823775"/>
    </source>
</evidence>
<feature type="region of interest" description="Disordered" evidence="1">
    <location>
        <begin position="1"/>
        <end position="48"/>
    </location>
</feature>
<proteinExistence type="predicted"/>
<gene>
    <name evidence="2" type="ORF">HAX54_028429</name>
</gene>
<feature type="compositionally biased region" description="Low complexity" evidence="1">
    <location>
        <begin position="12"/>
        <end position="27"/>
    </location>
</feature>
<organism evidence="2 3">
    <name type="scientific">Datura stramonium</name>
    <name type="common">Jimsonweed</name>
    <name type="synonym">Common thornapple</name>
    <dbReference type="NCBI Taxonomy" id="4076"/>
    <lineage>
        <taxon>Eukaryota</taxon>
        <taxon>Viridiplantae</taxon>
        <taxon>Streptophyta</taxon>
        <taxon>Embryophyta</taxon>
        <taxon>Tracheophyta</taxon>
        <taxon>Spermatophyta</taxon>
        <taxon>Magnoliopsida</taxon>
        <taxon>eudicotyledons</taxon>
        <taxon>Gunneridae</taxon>
        <taxon>Pentapetalae</taxon>
        <taxon>asterids</taxon>
        <taxon>lamiids</taxon>
        <taxon>Solanales</taxon>
        <taxon>Solanaceae</taxon>
        <taxon>Solanoideae</taxon>
        <taxon>Datureae</taxon>
        <taxon>Datura</taxon>
    </lineage>
</organism>
<evidence type="ECO:0000256" key="1">
    <source>
        <dbReference type="SAM" id="MobiDB-lite"/>
    </source>
</evidence>
<name>A0ABS8V4J9_DATST</name>
<sequence>MLPSKMAKGQRQNTKTQATQKATKANTRVTGSAGTNKKDDGSNGRITVIDTEDPLKGTAETSLVTTGGAQGATIKSPIVDEMLNMMRNSPTDVVGVTTATTKTAVVMVKSTGGAHDHLVQAIIQRKLALEPQKKTWANVLRGNCMAAKGLSLHFMVPTIKEGLLQKQGSDSQSLMRQTNNTINLLTTGVSNGPSVSQVVSVPGTAQLKANEKPNAMRYASRQKASQLQKRLLPMVKMHMI</sequence>